<organism evidence="2 3">
    <name type="scientific">Nezara viridula</name>
    <name type="common">Southern green stink bug</name>
    <name type="synonym">Cimex viridulus</name>
    <dbReference type="NCBI Taxonomy" id="85310"/>
    <lineage>
        <taxon>Eukaryota</taxon>
        <taxon>Metazoa</taxon>
        <taxon>Ecdysozoa</taxon>
        <taxon>Arthropoda</taxon>
        <taxon>Hexapoda</taxon>
        <taxon>Insecta</taxon>
        <taxon>Pterygota</taxon>
        <taxon>Neoptera</taxon>
        <taxon>Paraneoptera</taxon>
        <taxon>Hemiptera</taxon>
        <taxon>Heteroptera</taxon>
        <taxon>Panheteroptera</taxon>
        <taxon>Pentatomomorpha</taxon>
        <taxon>Pentatomoidea</taxon>
        <taxon>Pentatomidae</taxon>
        <taxon>Pentatominae</taxon>
        <taxon>Nezara</taxon>
    </lineage>
</organism>
<dbReference type="PANTHER" id="PTHR13464">
    <property type="entry name" value="TRANSCRIPTIONAL REGULATOR PROTEIN HCNGP"/>
    <property type="match status" value="1"/>
</dbReference>
<evidence type="ECO:0000313" key="2">
    <source>
        <dbReference type="EMBL" id="CAH1394328.1"/>
    </source>
</evidence>
<sequence>MMSSAQSSLMETYTDSEDEEYVSKESIAISLPVQTKQPEVPKTKGPLSLVSYQAEDDDTITSDDELHDEATALTVTSAATGHSSSANALIDPMFKDVDLPPEPTGTCSSDLTKKIAEMTELMNLNGCDMNLIIQKRKSFRNPSMYEKLIEYCNINEFGTNYERRVYDPMKWGESSYYDELAKAQNAHMKRREKKKRGGAKVQFITGTATNSFADTKKKSKKR</sequence>
<dbReference type="EMBL" id="OV725078">
    <property type="protein sequence ID" value="CAH1394328.1"/>
    <property type="molecule type" value="Genomic_DNA"/>
</dbReference>
<evidence type="ECO:0000256" key="1">
    <source>
        <dbReference type="SAM" id="MobiDB-lite"/>
    </source>
</evidence>
<protein>
    <recommendedName>
        <fullName evidence="4">SAP30-binding protein</fullName>
    </recommendedName>
</protein>
<reference evidence="2" key="1">
    <citation type="submission" date="2022-01" db="EMBL/GenBank/DDBJ databases">
        <authorList>
            <person name="King R."/>
        </authorList>
    </citation>
    <scope>NUCLEOTIDE SEQUENCE</scope>
</reference>
<keyword evidence="3" id="KW-1185">Reference proteome</keyword>
<name>A0A9P0EDA4_NEZVI</name>
<dbReference type="AlphaFoldDB" id="A0A9P0EDA4"/>
<proteinExistence type="predicted"/>
<accession>A0A9P0EDA4</accession>
<dbReference type="GO" id="GO:0005634">
    <property type="term" value="C:nucleus"/>
    <property type="evidence" value="ECO:0007669"/>
    <property type="project" value="TreeGrafter"/>
</dbReference>
<evidence type="ECO:0008006" key="4">
    <source>
        <dbReference type="Google" id="ProtNLM"/>
    </source>
</evidence>
<dbReference type="OrthoDB" id="1714508at2759"/>
<dbReference type="Pfam" id="PF07818">
    <property type="entry name" value="HCNGP"/>
    <property type="match status" value="1"/>
</dbReference>
<feature type="region of interest" description="Disordered" evidence="1">
    <location>
        <begin position="1"/>
        <end position="21"/>
    </location>
</feature>
<feature type="compositionally biased region" description="Polar residues" evidence="1">
    <location>
        <begin position="1"/>
        <end position="13"/>
    </location>
</feature>
<dbReference type="InterPro" id="IPR012479">
    <property type="entry name" value="SAP30BP"/>
</dbReference>
<dbReference type="Proteomes" id="UP001152798">
    <property type="component" value="Chromosome 2"/>
</dbReference>
<dbReference type="GO" id="GO:0006355">
    <property type="term" value="P:regulation of DNA-templated transcription"/>
    <property type="evidence" value="ECO:0007669"/>
    <property type="project" value="InterPro"/>
</dbReference>
<evidence type="ECO:0000313" key="3">
    <source>
        <dbReference type="Proteomes" id="UP001152798"/>
    </source>
</evidence>
<gene>
    <name evidence="2" type="ORF">NEZAVI_LOCUS4850</name>
</gene>
<dbReference type="PANTHER" id="PTHR13464:SF0">
    <property type="entry name" value="SAP30-BINDING PROTEIN"/>
    <property type="match status" value="1"/>
</dbReference>